<keyword evidence="1" id="KW-0732">Signal</keyword>
<gene>
    <name evidence="2" type="ORF">PGTUg99_023214</name>
</gene>
<comment type="caution">
    <text evidence="2">The sequence shown here is derived from an EMBL/GenBank/DDBJ whole genome shotgun (WGS) entry which is preliminary data.</text>
</comment>
<accession>A0A5B0LP15</accession>
<sequence length="132" mass="15045">MRGNAGKIDLNWDLLWLLSTSSFAQFCSSLPVLASQRSDIPFLFSIYCLPTSDRDSMQKIYLSPVAFLVPALLHHLPAQWGPLTVGIQLDPFHHFFQKATWPLLESCIPLKSRFPNLLGGYRWENEGKRGRN</sequence>
<dbReference type="EMBL" id="VDEP01000511">
    <property type="protein sequence ID" value="KAA1065328.1"/>
    <property type="molecule type" value="Genomic_DNA"/>
</dbReference>
<feature type="chain" id="PRO_5022839613" evidence="1">
    <location>
        <begin position="30"/>
        <end position="132"/>
    </location>
</feature>
<name>A0A5B0LP15_PUCGR</name>
<reference evidence="2 3" key="1">
    <citation type="submission" date="2019-05" db="EMBL/GenBank/DDBJ databases">
        <title>Emergence of the Ug99 lineage of the wheat stem rust pathogen through somatic hybridization.</title>
        <authorList>
            <person name="Li F."/>
            <person name="Upadhyaya N.M."/>
            <person name="Sperschneider J."/>
            <person name="Matny O."/>
            <person name="Nguyen-Phuc H."/>
            <person name="Mago R."/>
            <person name="Raley C."/>
            <person name="Miller M.E."/>
            <person name="Silverstein K.A.T."/>
            <person name="Henningsen E."/>
            <person name="Hirsch C.D."/>
            <person name="Visser B."/>
            <person name="Pretorius Z.A."/>
            <person name="Steffenson B.J."/>
            <person name="Schwessinger B."/>
            <person name="Dodds P.N."/>
            <person name="Figueroa M."/>
        </authorList>
    </citation>
    <scope>NUCLEOTIDE SEQUENCE [LARGE SCALE GENOMIC DNA]</scope>
    <source>
        <strain evidence="2 3">Ug99</strain>
    </source>
</reference>
<feature type="signal peptide" evidence="1">
    <location>
        <begin position="1"/>
        <end position="29"/>
    </location>
</feature>
<protein>
    <submittedName>
        <fullName evidence="2">Uncharacterized protein</fullName>
    </submittedName>
</protein>
<organism evidence="2 3">
    <name type="scientific">Puccinia graminis f. sp. tritici</name>
    <dbReference type="NCBI Taxonomy" id="56615"/>
    <lineage>
        <taxon>Eukaryota</taxon>
        <taxon>Fungi</taxon>
        <taxon>Dikarya</taxon>
        <taxon>Basidiomycota</taxon>
        <taxon>Pucciniomycotina</taxon>
        <taxon>Pucciniomycetes</taxon>
        <taxon>Pucciniales</taxon>
        <taxon>Pucciniaceae</taxon>
        <taxon>Puccinia</taxon>
    </lineage>
</organism>
<evidence type="ECO:0000313" key="2">
    <source>
        <dbReference type="EMBL" id="KAA1065328.1"/>
    </source>
</evidence>
<proteinExistence type="predicted"/>
<dbReference type="Proteomes" id="UP000325313">
    <property type="component" value="Unassembled WGS sequence"/>
</dbReference>
<evidence type="ECO:0000256" key="1">
    <source>
        <dbReference type="SAM" id="SignalP"/>
    </source>
</evidence>
<dbReference type="AlphaFoldDB" id="A0A5B0LP15"/>
<evidence type="ECO:0000313" key="3">
    <source>
        <dbReference type="Proteomes" id="UP000325313"/>
    </source>
</evidence>